<sequence>MADKFQLSEPFNYFMDKEFSNNDLISFWDEIGKKYIKWDKMYTKVYSGNEKKPQWYNGGLLNLCNNVLDKNLKENGNKIAFYHECPSKNYSNKVIYFELWEKVCVFSRVLKNLNIKKGDVVMILMPNQIETIVAILSCVRIGAIFCTCPLILNSKMIADKIEYIKPKLIISTNYAVSGSDYNYLIPVLNDAILISNLKIENIIIYDRIDFINKEKQESFLDRPQNYKFKGIQIENALDWDEICKNVEPLVEYELLESSSPVCITFSSGTTGVSKGFITETGSFIAHLGYSYKNNYGFREDDILLTTIGLGWAFGQNLIFSSLNHGCSLVLYEGNMGMVSFDYYKLIEKYKVSMILSTALPFRLLQNNDPEAEVSKQYNLSSLRVIVLGGEILDSSILKYIEKIGVKVMDMYGQSECNNLLTTPSLQLPTRPKSAGVPSSGLNLYILSLEDKQPITKPFQFGEFVVKLPLTPFHIQGLLYDDEDRTLLNEKYLKKYPGYFNTGDLGYFDNDGYYYVVSRADDVINSGNGLIYNSFFEDAIQHSEKVFDNVVVPVTSDDPSKQDAVAFIILNDKFKNEYDENPKQFLNTLKNEINNSFVFDSVITAEINVSIKHLVVLFDIPKSTSNKKIRSILAKMFEEKEYAIPSSMINIHLLPQYENQIKFYKSL</sequence>
<dbReference type="EMBL" id="GL871069">
    <property type="protein sequence ID" value="EGC35164.1"/>
    <property type="molecule type" value="Genomic_DNA"/>
</dbReference>
<dbReference type="Pfam" id="PF00501">
    <property type="entry name" value="AMP-binding"/>
    <property type="match status" value="1"/>
</dbReference>
<dbReference type="InParanoid" id="F0ZLM2"/>
<dbReference type="InterPro" id="IPR045851">
    <property type="entry name" value="AMP-bd_C_sf"/>
</dbReference>
<feature type="domain" description="Acetyl-coenzyme A synthetase N-terminal" evidence="3">
    <location>
        <begin position="18"/>
        <end position="67"/>
    </location>
</feature>
<reference evidence="5" key="1">
    <citation type="journal article" date="2011" name="Genome Biol.">
        <title>Comparative genomics of the social amoebae Dictyostelium discoideum and Dictyostelium purpureum.</title>
        <authorList>
            <consortium name="US DOE Joint Genome Institute (JGI-PGF)"/>
            <person name="Sucgang R."/>
            <person name="Kuo A."/>
            <person name="Tian X."/>
            <person name="Salerno W."/>
            <person name="Parikh A."/>
            <person name="Feasley C.L."/>
            <person name="Dalin E."/>
            <person name="Tu H."/>
            <person name="Huang E."/>
            <person name="Barry K."/>
            <person name="Lindquist E."/>
            <person name="Shapiro H."/>
            <person name="Bruce D."/>
            <person name="Schmutz J."/>
            <person name="Salamov A."/>
            <person name="Fey P."/>
            <person name="Gaudet P."/>
            <person name="Anjard C."/>
            <person name="Babu M.M."/>
            <person name="Basu S."/>
            <person name="Bushmanova Y."/>
            <person name="van der Wel H."/>
            <person name="Katoh-Kurasawa M."/>
            <person name="Dinh C."/>
            <person name="Coutinho P.M."/>
            <person name="Saito T."/>
            <person name="Elias M."/>
            <person name="Schaap P."/>
            <person name="Kay R.R."/>
            <person name="Henrissat B."/>
            <person name="Eichinger L."/>
            <person name="Rivero F."/>
            <person name="Putnam N.H."/>
            <person name="West C.M."/>
            <person name="Loomis W.F."/>
            <person name="Chisholm R.L."/>
            <person name="Shaulsky G."/>
            <person name="Strassmann J.E."/>
            <person name="Queller D.C."/>
            <person name="Kuspa A."/>
            <person name="Grigoriev I.V."/>
        </authorList>
    </citation>
    <scope>NUCLEOTIDE SEQUENCE [LARGE SCALE GENOMIC DNA]</scope>
    <source>
        <strain evidence="5">QSDP1</strain>
    </source>
</reference>
<evidence type="ECO:0000259" key="2">
    <source>
        <dbReference type="Pfam" id="PF00501"/>
    </source>
</evidence>
<dbReference type="VEuPathDB" id="AmoebaDB:DICPUDRAFT_79120"/>
<dbReference type="eggNOG" id="KOG1175">
    <property type="taxonomic scope" value="Eukaryota"/>
</dbReference>
<dbReference type="SUPFAM" id="SSF56801">
    <property type="entry name" value="Acetyl-CoA synthetase-like"/>
    <property type="match status" value="1"/>
</dbReference>
<dbReference type="GeneID" id="10501720"/>
<accession>F0ZLM2</accession>
<evidence type="ECO:0000313" key="5">
    <source>
        <dbReference type="Proteomes" id="UP000001064"/>
    </source>
</evidence>
<dbReference type="Gene3D" id="3.30.300.30">
    <property type="match status" value="1"/>
</dbReference>
<name>F0ZLM2_DICPU</name>
<evidence type="ECO:0008006" key="6">
    <source>
        <dbReference type="Google" id="ProtNLM"/>
    </source>
</evidence>
<organism evidence="4 5">
    <name type="scientific">Dictyostelium purpureum</name>
    <name type="common">Slime mold</name>
    <dbReference type="NCBI Taxonomy" id="5786"/>
    <lineage>
        <taxon>Eukaryota</taxon>
        <taxon>Amoebozoa</taxon>
        <taxon>Evosea</taxon>
        <taxon>Eumycetozoa</taxon>
        <taxon>Dictyostelia</taxon>
        <taxon>Dictyosteliales</taxon>
        <taxon>Dictyosteliaceae</taxon>
        <taxon>Dictyostelium</taxon>
    </lineage>
</organism>
<evidence type="ECO:0000313" key="4">
    <source>
        <dbReference type="EMBL" id="EGC35164.1"/>
    </source>
</evidence>
<evidence type="ECO:0000256" key="1">
    <source>
        <dbReference type="ARBA" id="ARBA00006432"/>
    </source>
</evidence>
<protein>
    <recommendedName>
        <fullName evidence="6">AMP-dependent synthetase/ligase domain-containing protein</fullName>
    </recommendedName>
</protein>
<evidence type="ECO:0000259" key="3">
    <source>
        <dbReference type="Pfam" id="PF16177"/>
    </source>
</evidence>
<dbReference type="PROSITE" id="PS00455">
    <property type="entry name" value="AMP_BINDING"/>
    <property type="match status" value="1"/>
</dbReference>
<dbReference type="Pfam" id="PF16177">
    <property type="entry name" value="ACAS_N"/>
    <property type="match status" value="1"/>
</dbReference>
<dbReference type="InterPro" id="IPR020845">
    <property type="entry name" value="AMP-binding_CS"/>
</dbReference>
<dbReference type="Gene3D" id="3.40.50.12780">
    <property type="entry name" value="N-terminal domain of ligase-like"/>
    <property type="match status" value="1"/>
</dbReference>
<feature type="domain" description="AMP-dependent synthetase/ligase" evidence="2">
    <location>
        <begin position="69"/>
        <end position="466"/>
    </location>
</feature>
<dbReference type="OrthoDB" id="10253869at2759"/>
<proteinExistence type="inferred from homology"/>
<dbReference type="GO" id="GO:0050218">
    <property type="term" value="F:propionate-CoA ligase activity"/>
    <property type="evidence" value="ECO:0000318"/>
    <property type="project" value="GO_Central"/>
</dbReference>
<gene>
    <name evidence="4" type="ORF">DICPUDRAFT_79120</name>
</gene>
<dbReference type="Proteomes" id="UP000001064">
    <property type="component" value="Unassembled WGS sequence"/>
</dbReference>
<dbReference type="RefSeq" id="XP_003288302.1">
    <property type="nucleotide sequence ID" value="XM_003288254.1"/>
</dbReference>
<dbReference type="PANTHER" id="PTHR43347">
    <property type="entry name" value="ACYL-COA SYNTHETASE"/>
    <property type="match status" value="1"/>
</dbReference>
<dbReference type="AlphaFoldDB" id="F0ZLM2"/>
<keyword evidence="5" id="KW-1185">Reference proteome</keyword>
<dbReference type="PANTHER" id="PTHR43347:SF3">
    <property type="entry name" value="ACYL-COA SYNTHETASE SHORT-CHAIN FAMILY MEMBER 3, MITOCHONDRIAL"/>
    <property type="match status" value="1"/>
</dbReference>
<comment type="similarity">
    <text evidence="1">Belongs to the ATP-dependent AMP-binding enzyme family.</text>
</comment>
<dbReference type="InterPro" id="IPR042099">
    <property type="entry name" value="ANL_N_sf"/>
</dbReference>
<dbReference type="STRING" id="5786.F0ZLM2"/>
<dbReference type="InterPro" id="IPR000873">
    <property type="entry name" value="AMP-dep_synth/lig_dom"/>
</dbReference>
<dbReference type="KEGG" id="dpp:DICPUDRAFT_79120"/>
<dbReference type="InterPro" id="IPR032387">
    <property type="entry name" value="ACAS_N"/>
</dbReference>